<proteinExistence type="inferred from homology"/>
<evidence type="ECO:0000256" key="5">
    <source>
        <dbReference type="ARBA" id="ARBA00048348"/>
    </source>
</evidence>
<dbReference type="Pfam" id="PF00484">
    <property type="entry name" value="Pro_CA"/>
    <property type="match status" value="1"/>
</dbReference>
<dbReference type="SMART" id="SM00947">
    <property type="entry name" value="Pro_CA"/>
    <property type="match status" value="1"/>
</dbReference>
<sequence>MCDVCGDAQHEPQVSRRGFLKTGALAALLPWSVSATIAAIAASPPAPGVSPPPNSISPADALKRLMEGNARYAANMPNERDFSSGRAARVQGQYPIASILGCADSRVAPEFAFDQGPGDLFVLRVAGNIVNPDMLASLEYGAEFLGVPLVMVLGHTGCGAVDAAIKVLKSKVVLPGHLPELITAIKPAVIAAEQTQTGNLQDNAATENVRRQVARLKRSPSIVQKLYVDKKIDIVGGMYDLATGKVALV</sequence>
<evidence type="ECO:0000256" key="2">
    <source>
        <dbReference type="ARBA" id="ARBA00012925"/>
    </source>
</evidence>
<accession>A0ABM8R5L3</accession>
<dbReference type="PANTHER" id="PTHR11002:SF79">
    <property type="entry name" value="CARBONIC ANHYDRASE 2"/>
    <property type="match status" value="1"/>
</dbReference>
<comment type="catalytic activity">
    <reaction evidence="5">
        <text>hydrogencarbonate + H(+) = CO2 + H2O</text>
        <dbReference type="Rhea" id="RHEA:10748"/>
        <dbReference type="ChEBI" id="CHEBI:15377"/>
        <dbReference type="ChEBI" id="CHEBI:15378"/>
        <dbReference type="ChEBI" id="CHEBI:16526"/>
        <dbReference type="ChEBI" id="CHEBI:17544"/>
        <dbReference type="EC" id="4.2.1.1"/>
    </reaction>
</comment>
<dbReference type="PANTHER" id="PTHR11002">
    <property type="entry name" value="CARBONIC ANHYDRASE"/>
    <property type="match status" value="1"/>
</dbReference>
<dbReference type="CDD" id="cd03378">
    <property type="entry name" value="beta_CA_cladeC"/>
    <property type="match status" value="1"/>
</dbReference>
<name>A0ABM8R5L3_9BURK</name>
<dbReference type="Proteomes" id="UP000672526">
    <property type="component" value="Unassembled WGS sequence"/>
</dbReference>
<evidence type="ECO:0000313" key="7">
    <source>
        <dbReference type="Proteomes" id="UP000672526"/>
    </source>
</evidence>
<dbReference type="InterPro" id="IPR036874">
    <property type="entry name" value="Carbonic_anhydrase_sf"/>
</dbReference>
<gene>
    <name evidence="6" type="ORF">R69888_02198</name>
</gene>
<dbReference type="SUPFAM" id="SSF53056">
    <property type="entry name" value="beta-carbonic anhydrase, cab"/>
    <property type="match status" value="1"/>
</dbReference>
<keyword evidence="4" id="KW-0456">Lyase</keyword>
<comment type="caution">
    <text evidence="6">The sequence shown here is derived from an EMBL/GenBank/DDBJ whole genome shotgun (WGS) entry which is preliminary data.</text>
</comment>
<dbReference type="EMBL" id="CAJNBK010000004">
    <property type="protein sequence ID" value="CAE6734023.1"/>
    <property type="molecule type" value="Genomic_DNA"/>
</dbReference>
<evidence type="ECO:0000313" key="6">
    <source>
        <dbReference type="EMBL" id="CAE6734023.1"/>
    </source>
</evidence>
<evidence type="ECO:0000256" key="3">
    <source>
        <dbReference type="ARBA" id="ARBA00022833"/>
    </source>
</evidence>
<protein>
    <recommendedName>
        <fullName evidence="2">carbonic anhydrase</fullName>
        <ecNumber evidence="2">4.2.1.1</ecNumber>
    </recommendedName>
</protein>
<dbReference type="Gene3D" id="3.40.1050.10">
    <property type="entry name" value="Carbonic anhydrase"/>
    <property type="match status" value="1"/>
</dbReference>
<dbReference type="PROSITE" id="PS00704">
    <property type="entry name" value="PROK_CO2_ANHYDRASE_1"/>
    <property type="match status" value="1"/>
</dbReference>
<keyword evidence="3" id="KW-0862">Zinc</keyword>
<evidence type="ECO:0000256" key="4">
    <source>
        <dbReference type="ARBA" id="ARBA00023239"/>
    </source>
</evidence>
<keyword evidence="7" id="KW-1185">Reference proteome</keyword>
<reference evidence="6 7" key="1">
    <citation type="submission" date="2021-02" db="EMBL/GenBank/DDBJ databases">
        <authorList>
            <person name="Vanwijnsberghe S."/>
        </authorList>
    </citation>
    <scope>NUCLEOTIDE SEQUENCE [LARGE SCALE GENOMIC DNA]</scope>
    <source>
        <strain evidence="6 7">LMG 31837</strain>
    </source>
</reference>
<organism evidence="6 7">
    <name type="scientific">Paraburkholderia haematera</name>
    <dbReference type="NCBI Taxonomy" id="2793077"/>
    <lineage>
        <taxon>Bacteria</taxon>
        <taxon>Pseudomonadati</taxon>
        <taxon>Pseudomonadota</taxon>
        <taxon>Betaproteobacteria</taxon>
        <taxon>Burkholderiales</taxon>
        <taxon>Burkholderiaceae</taxon>
        <taxon>Paraburkholderia</taxon>
    </lineage>
</organism>
<dbReference type="PROSITE" id="PS51318">
    <property type="entry name" value="TAT"/>
    <property type="match status" value="1"/>
</dbReference>
<comment type="similarity">
    <text evidence="1">Belongs to the beta-class carbonic anhydrase family.</text>
</comment>
<dbReference type="RefSeq" id="WP_211611015.1">
    <property type="nucleotide sequence ID" value="NZ_CAJNBK010000004.1"/>
</dbReference>
<dbReference type="InterPro" id="IPR006311">
    <property type="entry name" value="TAT_signal"/>
</dbReference>
<dbReference type="InterPro" id="IPR015892">
    <property type="entry name" value="Carbonic_anhydrase_CS"/>
</dbReference>
<dbReference type="EC" id="4.2.1.1" evidence="2"/>
<dbReference type="InterPro" id="IPR001765">
    <property type="entry name" value="Carbonic_anhydrase"/>
</dbReference>
<evidence type="ECO:0000256" key="1">
    <source>
        <dbReference type="ARBA" id="ARBA00006217"/>
    </source>
</evidence>